<gene>
    <name evidence="1" type="ORF">A3C15_00360</name>
</gene>
<organism evidence="1 2">
    <name type="scientific">Candidatus Magasanikbacteria bacterium RIFCSPHIGHO2_02_FULL_50_9b</name>
    <dbReference type="NCBI Taxonomy" id="1798682"/>
    <lineage>
        <taxon>Bacteria</taxon>
        <taxon>Candidatus Magasanikiibacteriota</taxon>
    </lineage>
</organism>
<reference evidence="1 2" key="1">
    <citation type="journal article" date="2016" name="Nat. Commun.">
        <title>Thousands of microbial genomes shed light on interconnected biogeochemical processes in an aquifer system.</title>
        <authorList>
            <person name="Anantharaman K."/>
            <person name="Brown C.T."/>
            <person name="Hug L.A."/>
            <person name="Sharon I."/>
            <person name="Castelle C.J."/>
            <person name="Probst A.J."/>
            <person name="Thomas B.C."/>
            <person name="Singh A."/>
            <person name="Wilkins M.J."/>
            <person name="Karaoz U."/>
            <person name="Brodie E.L."/>
            <person name="Williams K.H."/>
            <person name="Hubbard S.S."/>
            <person name="Banfield J.F."/>
        </authorList>
    </citation>
    <scope>NUCLEOTIDE SEQUENCE [LARGE SCALE GENOMIC DNA]</scope>
</reference>
<name>A0A1F6M974_9BACT</name>
<proteinExistence type="predicted"/>
<accession>A0A1F6M974</accession>
<dbReference type="Proteomes" id="UP000176532">
    <property type="component" value="Unassembled WGS sequence"/>
</dbReference>
<protein>
    <submittedName>
        <fullName evidence="1">Uncharacterized protein</fullName>
    </submittedName>
</protein>
<evidence type="ECO:0000313" key="1">
    <source>
        <dbReference type="EMBL" id="OGH68169.1"/>
    </source>
</evidence>
<comment type="caution">
    <text evidence="1">The sequence shown here is derived from an EMBL/GenBank/DDBJ whole genome shotgun (WGS) entry which is preliminary data.</text>
</comment>
<evidence type="ECO:0000313" key="2">
    <source>
        <dbReference type="Proteomes" id="UP000176532"/>
    </source>
</evidence>
<sequence length="215" mass="23670">MAISTALVQTMAMVLSDEIPKQGADVALFFGQTDDMSEGLFERAAELFHAGAVRYIAITGSKGERFGGTIPGECWAGGAVWRERLVARGIPDEKILTSRPSFHTRDDADGLCELAYEHQFTSGIIIAAPFHATRCMLSLIAAMHAQNYLMRVYVTTARGVDWFEPKLGPQSLESKSTAEHLLGEIERIETYQATGDVATFEQFFSNLQSRKKTDA</sequence>
<dbReference type="STRING" id="1798682.A3C15_00360"/>
<dbReference type="EMBL" id="MFQD01000007">
    <property type="protein sequence ID" value="OGH68169.1"/>
    <property type="molecule type" value="Genomic_DNA"/>
</dbReference>
<dbReference type="AlphaFoldDB" id="A0A1F6M974"/>